<dbReference type="Proteomes" id="UP000007797">
    <property type="component" value="Unassembled WGS sequence"/>
</dbReference>
<organism evidence="2 3">
    <name type="scientific">Cavenderia fasciculata</name>
    <name type="common">Slime mold</name>
    <name type="synonym">Dictyostelium fasciculatum</name>
    <dbReference type="NCBI Taxonomy" id="261658"/>
    <lineage>
        <taxon>Eukaryota</taxon>
        <taxon>Amoebozoa</taxon>
        <taxon>Evosea</taxon>
        <taxon>Eumycetozoa</taxon>
        <taxon>Dictyostelia</taxon>
        <taxon>Acytosteliales</taxon>
        <taxon>Cavenderiaceae</taxon>
        <taxon>Cavenderia</taxon>
    </lineage>
</organism>
<dbReference type="RefSeq" id="XP_004357550.1">
    <property type="nucleotide sequence ID" value="XM_004357493.1"/>
</dbReference>
<dbReference type="EMBL" id="GL883015">
    <property type="protein sequence ID" value="EGG19279.1"/>
    <property type="molecule type" value="Genomic_DNA"/>
</dbReference>
<reference evidence="3" key="1">
    <citation type="journal article" date="2011" name="Genome Res.">
        <title>Phylogeny-wide analysis of social amoeba genomes highlights ancient origins for complex intercellular communication.</title>
        <authorList>
            <person name="Heidel A.J."/>
            <person name="Lawal H.M."/>
            <person name="Felder M."/>
            <person name="Schilde C."/>
            <person name="Helps N.R."/>
            <person name="Tunggal B."/>
            <person name="Rivero F."/>
            <person name="John U."/>
            <person name="Schleicher M."/>
            <person name="Eichinger L."/>
            <person name="Platzer M."/>
            <person name="Noegel A.A."/>
            <person name="Schaap P."/>
            <person name="Gloeckner G."/>
        </authorList>
    </citation>
    <scope>NUCLEOTIDE SEQUENCE [LARGE SCALE GENOMIC DNA]</scope>
    <source>
        <strain evidence="3">SH3</strain>
    </source>
</reference>
<proteinExistence type="predicted"/>
<sequence length="260" mass="29595">MTLNQTAFRSLSSLTQLAMLSILTYSEDIPVSIIPSSVKTLEIRMTGVFGREMVTIPDTIESLKLSGYQMTRVNTLPTSITKLVLDKPSLFNMSVPITLPSNVQEFTFILGYIHLDVKYIEFLYPPNLRFIDFSHQGVPYKPTNIPTSVSEFKYQVLNILVHSVGDDDGLIFLSTLKKLSVHMDIVRGIDRCWVLQLNYVINQTSVETLVIEAFHFQVDIRRRLDGQNRNVLIVGKSLNGGIMHQQIVQRIEEMKKISLF</sequence>
<dbReference type="AlphaFoldDB" id="F4PYL3"/>
<evidence type="ECO:0000256" key="1">
    <source>
        <dbReference type="SAM" id="SignalP"/>
    </source>
</evidence>
<evidence type="ECO:0000313" key="2">
    <source>
        <dbReference type="EMBL" id="EGG19279.1"/>
    </source>
</evidence>
<feature type="signal peptide" evidence="1">
    <location>
        <begin position="1"/>
        <end position="26"/>
    </location>
</feature>
<evidence type="ECO:0000313" key="3">
    <source>
        <dbReference type="Proteomes" id="UP000007797"/>
    </source>
</evidence>
<keyword evidence="1" id="KW-0732">Signal</keyword>
<accession>F4PYL3</accession>
<keyword evidence="3" id="KW-1185">Reference proteome</keyword>
<gene>
    <name evidence="2" type="ORF">DFA_02066</name>
</gene>
<name>F4PYL3_CACFS</name>
<protein>
    <submittedName>
        <fullName evidence="2">Uncharacterized protein</fullName>
    </submittedName>
</protein>
<dbReference type="GeneID" id="14871299"/>
<feature type="chain" id="PRO_5003313432" evidence="1">
    <location>
        <begin position="27"/>
        <end position="260"/>
    </location>
</feature>
<dbReference type="KEGG" id="dfa:DFA_02066"/>
<dbReference type="SUPFAM" id="SSF52058">
    <property type="entry name" value="L domain-like"/>
    <property type="match status" value="1"/>
</dbReference>